<keyword evidence="3" id="KW-0326">Glycosidase</keyword>
<name>A0A5K1K316_9APHY</name>
<feature type="region of interest" description="Disordered" evidence="1">
    <location>
        <begin position="566"/>
        <end position="604"/>
    </location>
</feature>
<gene>
    <name evidence="3" type="primary">Q4U4T0</name>
</gene>
<evidence type="ECO:0000256" key="2">
    <source>
        <dbReference type="SAM" id="SignalP"/>
    </source>
</evidence>
<accession>A0A5K1K316</accession>
<dbReference type="SUPFAM" id="SSF52058">
    <property type="entry name" value="L domain-like"/>
    <property type="match status" value="1"/>
</dbReference>
<proteinExistence type="predicted"/>
<dbReference type="Gene3D" id="3.80.10.10">
    <property type="entry name" value="Ribonuclease Inhibitor"/>
    <property type="match status" value="1"/>
</dbReference>
<dbReference type="EC" id="3.2.1.14" evidence="3"/>
<dbReference type="GO" id="GO:0008843">
    <property type="term" value="F:endochitinase activity"/>
    <property type="evidence" value="ECO:0007669"/>
    <property type="project" value="UniProtKB-EC"/>
</dbReference>
<protein>
    <submittedName>
        <fullName evidence="3">Endochitinase 2 )</fullName>
        <ecNumber evidence="3">3.2.1.14</ecNumber>
    </submittedName>
</protein>
<evidence type="ECO:0000256" key="1">
    <source>
        <dbReference type="SAM" id="MobiDB-lite"/>
    </source>
</evidence>
<feature type="compositionally biased region" description="Low complexity" evidence="1">
    <location>
        <begin position="567"/>
        <end position="577"/>
    </location>
</feature>
<dbReference type="AlphaFoldDB" id="A0A5K1K316"/>
<evidence type="ECO:0000313" key="3">
    <source>
        <dbReference type="EMBL" id="VWO99948.1"/>
    </source>
</evidence>
<keyword evidence="2" id="KW-0732">Signal</keyword>
<dbReference type="InterPro" id="IPR032675">
    <property type="entry name" value="LRR_dom_sf"/>
</dbReference>
<reference evidence="3" key="1">
    <citation type="submission" date="2019-10" db="EMBL/GenBank/DDBJ databases">
        <authorList>
            <person name="Nor Muhammad N."/>
        </authorList>
    </citation>
    <scope>NUCLEOTIDE SEQUENCE</scope>
</reference>
<feature type="chain" id="PRO_5023917890" evidence="2">
    <location>
        <begin position="24"/>
        <end position="604"/>
    </location>
</feature>
<keyword evidence="3" id="KW-0378">Hydrolase</keyword>
<dbReference type="EMBL" id="LR728030">
    <property type="protein sequence ID" value="VWO99948.1"/>
    <property type="molecule type" value="Genomic_DNA"/>
</dbReference>
<sequence length="604" mass="66750">MTLLSLNDDVLLLIFSLLQGQDALHTCLACKRAYILAVPRLASSIQCWTPARLRQICDYYLPSDPFTGTPRVKYLETLTIHATTFEPERFASDSHELNTDDVDDLDLELVGTDFAQAHLLGDLLVAAHNIRELSLDRFHSLVRNEPRVSLAFSAMNQLAHVRLAMIGDGTLDALQHLQNPKRLTLSYHTPHDDPLDEPKSLPPLLTALAAFPNLHTLKLWNFTPPHPDDAVALPQLPSINYLRLSQSSVPALDMVQLCPNLSTLVFSVEREEGDVSGTLGIEDTREDGDAASQFLELLRVASPVGLYASLRVETGGFSARFWKDVCACAPRLRSLELKLSYSAVRRDGDGDDWLGGLEQGCLLANALRHIHGLVLLKILIPQAVPLLTITIPGMEDDMLNAQARSATQWREMERVRAVAALPQPLVDAIPSLRYLAVADMSPNPAIVEDAAHDGSGSSETDGGVYEWDEMREVEGIGKQMWWKVVEEDGKRVLKETSEDEGDFSARWLPQAHRHRAHNDINEFATKHYTDPASAFAHTIGTSSTYSHHFSTTSSSSRRMSNLPYARASATHATTTHAGVPPGQKHRADAANTSMSPRRNISIRE</sequence>
<organism evidence="3">
    <name type="scientific">Ganoderma boninense</name>
    <dbReference type="NCBI Taxonomy" id="34458"/>
    <lineage>
        <taxon>Eukaryota</taxon>
        <taxon>Fungi</taxon>
        <taxon>Dikarya</taxon>
        <taxon>Basidiomycota</taxon>
        <taxon>Agaricomycotina</taxon>
        <taxon>Agaricomycetes</taxon>
        <taxon>Polyporales</taxon>
        <taxon>Polyporaceae</taxon>
        <taxon>Ganoderma</taxon>
    </lineage>
</organism>
<feature type="signal peptide" evidence="2">
    <location>
        <begin position="1"/>
        <end position="23"/>
    </location>
</feature>